<feature type="non-terminal residue" evidence="2">
    <location>
        <position position="1"/>
    </location>
</feature>
<name>A0A2J6S909_HYAVF</name>
<proteinExistence type="predicted"/>
<sequence length="347" mass="39391">LQECDFAHALCISNRKGYRPTRLVQVTGDGSQLELTESEGLEESPHYIALSYCWGSHSGFSRSYQTTGQNLANRRISFLREELPQALLDAIDMARLLEVPYIWIDSLCIVQDDAQDWNEQASKMCDVFENAYITVAATSARNTAEGFLAHQESHHAKTNSMNHVPYKFGPDYSVHGPIHFRFPHSPNTSASLVESTWNSRGWILQEQVLSTRILYFLDDIMLMDCVSAPIRVEDPGYARAATLRNPWSRRVIADITNSVATEGNPYGDWYSLMGIYAEKKLSFPEDKLPAISGLARKMIQTHGDFYLAGLWEGDFHRGLLWRPKDSSKMTRYAEYIAPTWSWMSICG</sequence>
<keyword evidence="3" id="KW-1185">Reference proteome</keyword>
<dbReference type="AlphaFoldDB" id="A0A2J6S909"/>
<accession>A0A2J6S909</accession>
<feature type="domain" description="Heterokaryon incompatibility" evidence="1">
    <location>
        <begin position="47"/>
        <end position="206"/>
    </location>
</feature>
<dbReference type="OrthoDB" id="5125733at2759"/>
<dbReference type="PANTHER" id="PTHR33112">
    <property type="entry name" value="DOMAIN PROTEIN, PUTATIVE-RELATED"/>
    <property type="match status" value="1"/>
</dbReference>
<organism evidence="2 3">
    <name type="scientific">Hyaloscypha variabilis (strain UAMH 11265 / GT02V1 / F)</name>
    <name type="common">Meliniomyces variabilis</name>
    <dbReference type="NCBI Taxonomy" id="1149755"/>
    <lineage>
        <taxon>Eukaryota</taxon>
        <taxon>Fungi</taxon>
        <taxon>Dikarya</taxon>
        <taxon>Ascomycota</taxon>
        <taxon>Pezizomycotina</taxon>
        <taxon>Leotiomycetes</taxon>
        <taxon>Helotiales</taxon>
        <taxon>Hyaloscyphaceae</taxon>
        <taxon>Hyaloscypha</taxon>
        <taxon>Hyaloscypha variabilis</taxon>
    </lineage>
</organism>
<dbReference type="InterPro" id="IPR010730">
    <property type="entry name" value="HET"/>
</dbReference>
<feature type="non-terminal residue" evidence="2">
    <location>
        <position position="347"/>
    </location>
</feature>
<reference evidence="2 3" key="1">
    <citation type="submission" date="2016-04" db="EMBL/GenBank/DDBJ databases">
        <title>A degradative enzymes factory behind the ericoid mycorrhizal symbiosis.</title>
        <authorList>
            <consortium name="DOE Joint Genome Institute"/>
            <person name="Martino E."/>
            <person name="Morin E."/>
            <person name="Grelet G."/>
            <person name="Kuo A."/>
            <person name="Kohler A."/>
            <person name="Daghino S."/>
            <person name="Barry K."/>
            <person name="Choi C."/>
            <person name="Cichocki N."/>
            <person name="Clum A."/>
            <person name="Copeland A."/>
            <person name="Hainaut M."/>
            <person name="Haridas S."/>
            <person name="Labutti K."/>
            <person name="Lindquist E."/>
            <person name="Lipzen A."/>
            <person name="Khouja H.-R."/>
            <person name="Murat C."/>
            <person name="Ohm R."/>
            <person name="Olson A."/>
            <person name="Spatafora J."/>
            <person name="Veneault-Fourrey C."/>
            <person name="Henrissat B."/>
            <person name="Grigoriev I."/>
            <person name="Martin F."/>
            <person name="Perotto S."/>
        </authorList>
    </citation>
    <scope>NUCLEOTIDE SEQUENCE [LARGE SCALE GENOMIC DNA]</scope>
    <source>
        <strain evidence="2 3">F</strain>
    </source>
</reference>
<dbReference type="Proteomes" id="UP000235786">
    <property type="component" value="Unassembled WGS sequence"/>
</dbReference>
<protein>
    <submittedName>
        <fullName evidence="2">HET-domain-containing protein</fullName>
    </submittedName>
</protein>
<gene>
    <name evidence="2" type="ORF">L207DRAFT_382174</name>
</gene>
<evidence type="ECO:0000313" key="2">
    <source>
        <dbReference type="EMBL" id="PMD47240.1"/>
    </source>
</evidence>
<dbReference type="EMBL" id="KZ613938">
    <property type="protein sequence ID" value="PMD47240.1"/>
    <property type="molecule type" value="Genomic_DNA"/>
</dbReference>
<evidence type="ECO:0000313" key="3">
    <source>
        <dbReference type="Proteomes" id="UP000235786"/>
    </source>
</evidence>
<dbReference type="PANTHER" id="PTHR33112:SF16">
    <property type="entry name" value="HETEROKARYON INCOMPATIBILITY DOMAIN-CONTAINING PROTEIN"/>
    <property type="match status" value="1"/>
</dbReference>
<dbReference type="Pfam" id="PF06985">
    <property type="entry name" value="HET"/>
    <property type="match status" value="1"/>
</dbReference>
<evidence type="ECO:0000259" key="1">
    <source>
        <dbReference type="Pfam" id="PF06985"/>
    </source>
</evidence>
<dbReference type="STRING" id="1149755.A0A2J6S909"/>